<dbReference type="EMBL" id="JAROCC010000008">
    <property type="protein sequence ID" value="MDN4608121.1"/>
    <property type="molecule type" value="Genomic_DNA"/>
</dbReference>
<evidence type="ECO:0000313" key="2">
    <source>
        <dbReference type="EMBL" id="MDN4608121.1"/>
    </source>
</evidence>
<dbReference type="NCBIfam" id="TIGR01891">
    <property type="entry name" value="amidohydrolases"/>
    <property type="match status" value="1"/>
</dbReference>
<protein>
    <submittedName>
        <fullName evidence="2">Amidohydrolase</fullName>
    </submittedName>
</protein>
<name>A0ABT8JSJ1_9BACL</name>
<dbReference type="Pfam" id="PF07687">
    <property type="entry name" value="M20_dimer"/>
    <property type="match status" value="1"/>
</dbReference>
<comment type="caution">
    <text evidence="2">The sequence shown here is derived from an EMBL/GenBank/DDBJ whole genome shotgun (WGS) entry which is preliminary data.</text>
</comment>
<reference evidence="2" key="1">
    <citation type="submission" date="2023-03" db="EMBL/GenBank/DDBJ databases">
        <title>MT1 and MT2 Draft Genomes of Novel Species.</title>
        <authorList>
            <person name="Venkateswaran K."/>
        </authorList>
    </citation>
    <scope>NUCLEOTIDE SEQUENCE</scope>
    <source>
        <strain evidence="2">F6_3S_P_2</strain>
    </source>
</reference>
<dbReference type="InterPro" id="IPR017439">
    <property type="entry name" value="Amidohydrolase"/>
</dbReference>
<keyword evidence="3" id="KW-1185">Reference proteome</keyword>
<proteinExistence type="predicted"/>
<dbReference type="SUPFAM" id="SSF55031">
    <property type="entry name" value="Bacterial exopeptidase dimerisation domain"/>
    <property type="match status" value="1"/>
</dbReference>
<dbReference type="Pfam" id="PF01546">
    <property type="entry name" value="Peptidase_M20"/>
    <property type="match status" value="1"/>
</dbReference>
<dbReference type="InterPro" id="IPR052030">
    <property type="entry name" value="Peptidase_M20/M20A_hydrolases"/>
</dbReference>
<evidence type="ECO:0000313" key="3">
    <source>
        <dbReference type="Proteomes" id="UP001175097"/>
    </source>
</evidence>
<dbReference type="RefSeq" id="WP_301243984.1">
    <property type="nucleotide sequence ID" value="NZ_JAROCC010000008.1"/>
</dbReference>
<dbReference type="PANTHER" id="PTHR30575:SF3">
    <property type="entry name" value="PEPTIDASE M20 DIMERISATION DOMAIN-CONTAINING PROTEIN"/>
    <property type="match status" value="1"/>
</dbReference>
<dbReference type="SUPFAM" id="SSF53187">
    <property type="entry name" value="Zn-dependent exopeptidases"/>
    <property type="match status" value="1"/>
</dbReference>
<organism evidence="2 3">
    <name type="scientific">Sporosarcina highlanderae</name>
    <dbReference type="NCBI Taxonomy" id="3035916"/>
    <lineage>
        <taxon>Bacteria</taxon>
        <taxon>Bacillati</taxon>
        <taxon>Bacillota</taxon>
        <taxon>Bacilli</taxon>
        <taxon>Bacillales</taxon>
        <taxon>Caryophanaceae</taxon>
        <taxon>Sporosarcina</taxon>
    </lineage>
</organism>
<gene>
    <name evidence="2" type="ORF">P5G49_11645</name>
</gene>
<dbReference type="Proteomes" id="UP001175097">
    <property type="component" value="Unassembled WGS sequence"/>
</dbReference>
<dbReference type="InterPro" id="IPR002933">
    <property type="entry name" value="Peptidase_M20"/>
</dbReference>
<feature type="domain" description="Peptidase M20 dimerisation" evidence="1">
    <location>
        <begin position="233"/>
        <end position="309"/>
    </location>
</feature>
<dbReference type="InterPro" id="IPR011650">
    <property type="entry name" value="Peptidase_M20_dimer"/>
</dbReference>
<sequence length="442" mass="48075">MNYRIKDISVEDLVPIMIKWRRDFHKHAEPGWLEFRTASLIADYLEQFGYSLRTGSDVIHHESRMGVPTPELLAEYEAKALAEGANEKWLKRFSGGYTGVVGTIQSKRPGPIIGIRFDMDALNIKESSDKDHFPVENGFVSIRKGVMHACGHDAHMSIGLAVAKYISEHLDELAGTYKLIFQPAEEGVRGAKSMVAAGVLDDVDIFLTSHVGIGVELGTVVSGIDNFLATTKFNARFLGKASHAGGRPEEGRNALLAASSAILNLHSIPRHGKGQSQINVGKLCGGSGRNIIPQSAEMEVETRGETTDINEYMFRKAKMIIKGAAQMYDIDYEIEIVGEAKTSSSSERLKTYIKKSLGDIPCVDTVLDEAPYPIGSEDATYMMNQVIENGGLASYMILGTALAAGHHHEKFDIDEAVLEIGLTSYIGILKGIESLSAGGDGQ</sequence>
<evidence type="ECO:0000259" key="1">
    <source>
        <dbReference type="Pfam" id="PF07687"/>
    </source>
</evidence>
<dbReference type="PANTHER" id="PTHR30575">
    <property type="entry name" value="PEPTIDASE M20"/>
    <property type="match status" value="1"/>
</dbReference>
<dbReference type="InterPro" id="IPR036264">
    <property type="entry name" value="Bact_exopeptidase_dim_dom"/>
</dbReference>
<dbReference type="PIRSF" id="PIRSF005962">
    <property type="entry name" value="Pept_M20D_amidohydro"/>
    <property type="match status" value="1"/>
</dbReference>
<dbReference type="Gene3D" id="3.40.630.10">
    <property type="entry name" value="Zn peptidases"/>
    <property type="match status" value="1"/>
</dbReference>
<accession>A0ABT8JSJ1</accession>